<dbReference type="InterPro" id="IPR029063">
    <property type="entry name" value="SAM-dependent_MTases_sf"/>
</dbReference>
<protein>
    <recommendedName>
        <fullName evidence="1">Methyltransferase domain-containing protein</fullName>
    </recommendedName>
</protein>
<evidence type="ECO:0000313" key="3">
    <source>
        <dbReference type="Proteomes" id="UP000664203"/>
    </source>
</evidence>
<evidence type="ECO:0000313" key="2">
    <source>
        <dbReference type="EMBL" id="CAF9943139.1"/>
    </source>
</evidence>
<name>A0A8H3J9Z7_9LECA</name>
<reference evidence="2" key="1">
    <citation type="submission" date="2021-03" db="EMBL/GenBank/DDBJ databases">
        <authorList>
            <person name="Tagirdzhanova G."/>
        </authorList>
    </citation>
    <scope>NUCLEOTIDE SEQUENCE</scope>
</reference>
<organism evidence="2 3">
    <name type="scientific">Alectoria fallacina</name>
    <dbReference type="NCBI Taxonomy" id="1903189"/>
    <lineage>
        <taxon>Eukaryota</taxon>
        <taxon>Fungi</taxon>
        <taxon>Dikarya</taxon>
        <taxon>Ascomycota</taxon>
        <taxon>Pezizomycotina</taxon>
        <taxon>Lecanoromycetes</taxon>
        <taxon>OSLEUM clade</taxon>
        <taxon>Lecanoromycetidae</taxon>
        <taxon>Lecanorales</taxon>
        <taxon>Lecanorineae</taxon>
        <taxon>Parmeliaceae</taxon>
        <taxon>Alectoria</taxon>
    </lineage>
</organism>
<dbReference type="AlphaFoldDB" id="A0A8H3J9Z7"/>
<dbReference type="PANTHER" id="PTHR43464">
    <property type="entry name" value="METHYLTRANSFERASE"/>
    <property type="match status" value="1"/>
</dbReference>
<dbReference type="GO" id="GO:0010420">
    <property type="term" value="F:polyprenyldihydroxybenzoate methyltransferase activity"/>
    <property type="evidence" value="ECO:0007669"/>
    <property type="project" value="TreeGrafter"/>
</dbReference>
<dbReference type="PANTHER" id="PTHR43464:SF89">
    <property type="entry name" value="METHYLTRANSFERASE"/>
    <property type="match status" value="1"/>
</dbReference>
<feature type="domain" description="Methyltransferase" evidence="1">
    <location>
        <begin position="57"/>
        <end position="163"/>
    </location>
</feature>
<evidence type="ECO:0000259" key="1">
    <source>
        <dbReference type="Pfam" id="PF13649"/>
    </source>
</evidence>
<dbReference type="Pfam" id="PF13649">
    <property type="entry name" value="Methyltransf_25"/>
    <property type="match status" value="1"/>
</dbReference>
<dbReference type="Gene3D" id="3.40.50.150">
    <property type="entry name" value="Vaccinia Virus protein VP39"/>
    <property type="match status" value="1"/>
</dbReference>
<proteinExistence type="predicted"/>
<comment type="caution">
    <text evidence="2">The sequence shown here is derived from an EMBL/GenBank/DDBJ whole genome shotgun (WGS) entry which is preliminary data.</text>
</comment>
<dbReference type="Proteomes" id="UP000664203">
    <property type="component" value="Unassembled WGS sequence"/>
</dbReference>
<dbReference type="SUPFAM" id="SSF53335">
    <property type="entry name" value="S-adenosyl-L-methionine-dependent methyltransferases"/>
    <property type="match status" value="1"/>
</dbReference>
<accession>A0A8H3J9Z7</accession>
<dbReference type="InterPro" id="IPR041698">
    <property type="entry name" value="Methyltransf_25"/>
</dbReference>
<gene>
    <name evidence="2" type="ORF">ALECFALPRED_010693</name>
</gene>
<keyword evidence="3" id="KW-1185">Reference proteome</keyword>
<dbReference type="OrthoDB" id="66144at2759"/>
<dbReference type="CDD" id="cd02440">
    <property type="entry name" value="AdoMet_MTases"/>
    <property type="match status" value="1"/>
</dbReference>
<sequence>MTPPTSANIKDEYPRTTCAVTMYSDRASNYDATTGGWHVELGQDFAHWIAPAPGSAVLDLACGTGLVTLPMAAAVGRTGVVVGVDVTAAMLDVARQKELPEGAARVEWVEADITRGLGEVKEVRRVLGERGGFDVISCCSALVLLGEPTKVVRKWVGLLREGGRLIVDVPTEQRTVQYLFTVALREKLGMALPFDREWVRGMGSLDKVYEEAGLVVEKLWSTRSYVPDMWYEDEESMRNEVFDRQTRELYLGFEKEGRLEEARIAWREVWRLGVQDGKGRVYEGHPLYVCIGRRR</sequence>
<dbReference type="EMBL" id="CAJPDR010000903">
    <property type="protein sequence ID" value="CAF9943139.1"/>
    <property type="molecule type" value="Genomic_DNA"/>
</dbReference>